<dbReference type="Proteomes" id="UP001276840">
    <property type="component" value="Unassembled WGS sequence"/>
</dbReference>
<evidence type="ECO:0000256" key="1">
    <source>
        <dbReference type="SAM" id="Coils"/>
    </source>
</evidence>
<dbReference type="EMBL" id="JAVIJF010000019">
    <property type="protein sequence ID" value="MDX8527611.1"/>
    <property type="molecule type" value="Genomic_DNA"/>
</dbReference>
<name>A0ABU4ZQC7_9HYPH</name>
<evidence type="ECO:0008006" key="4">
    <source>
        <dbReference type="Google" id="ProtNLM"/>
    </source>
</evidence>
<feature type="coiled-coil region" evidence="1">
    <location>
        <begin position="8"/>
        <end position="35"/>
    </location>
</feature>
<keyword evidence="3" id="KW-1185">Reference proteome</keyword>
<evidence type="ECO:0000313" key="3">
    <source>
        <dbReference type="Proteomes" id="UP001276840"/>
    </source>
</evidence>
<dbReference type="RefSeq" id="WP_320235553.1">
    <property type="nucleotide sequence ID" value="NZ_JAVIJF010000019.1"/>
</dbReference>
<comment type="caution">
    <text evidence="2">The sequence shown here is derived from an EMBL/GenBank/DDBJ whole genome shotgun (WGS) entry which is preliminary data.</text>
</comment>
<sequence>MRGPGWIKGLREEEARQLRSEIDRLELDLIRAANSKAKWNLHEVAHTLRWQKARLQRLEECLSAMPPGKTVSGRPADR</sequence>
<organism evidence="2 3">
    <name type="scientific">Mesorhizobium montanum</name>
    <dbReference type="NCBI Taxonomy" id="3072323"/>
    <lineage>
        <taxon>Bacteria</taxon>
        <taxon>Pseudomonadati</taxon>
        <taxon>Pseudomonadota</taxon>
        <taxon>Alphaproteobacteria</taxon>
        <taxon>Hyphomicrobiales</taxon>
        <taxon>Phyllobacteriaceae</taxon>
        <taxon>Mesorhizobium</taxon>
    </lineage>
</organism>
<gene>
    <name evidence="2" type="ORF">RFM68_24220</name>
</gene>
<reference evidence="2 3" key="1">
    <citation type="submission" date="2023-08" db="EMBL/GenBank/DDBJ databases">
        <title>Implementing the SeqCode for naming new Mesorhizobium species isolated from Vachellia karroo root nodules.</title>
        <authorList>
            <person name="Van Lill M."/>
        </authorList>
    </citation>
    <scope>NUCLEOTIDE SEQUENCE [LARGE SCALE GENOMIC DNA]</scope>
    <source>
        <strain evidence="2 3">MSK 1335</strain>
    </source>
</reference>
<proteinExistence type="predicted"/>
<accession>A0ABU4ZQC7</accession>
<evidence type="ECO:0000313" key="2">
    <source>
        <dbReference type="EMBL" id="MDX8527611.1"/>
    </source>
</evidence>
<keyword evidence="1" id="KW-0175">Coiled coil</keyword>
<protein>
    <recommendedName>
        <fullName evidence="4">Transposase</fullName>
    </recommendedName>
</protein>